<evidence type="ECO:0000313" key="2">
    <source>
        <dbReference type="Proteomes" id="UP000653454"/>
    </source>
</evidence>
<keyword evidence="2" id="KW-1185">Reference proteome</keyword>
<accession>A0A8S4GGN3</accession>
<organism evidence="1 2">
    <name type="scientific">Plutella xylostella</name>
    <name type="common">Diamondback moth</name>
    <name type="synonym">Plutella maculipennis</name>
    <dbReference type="NCBI Taxonomy" id="51655"/>
    <lineage>
        <taxon>Eukaryota</taxon>
        <taxon>Metazoa</taxon>
        <taxon>Ecdysozoa</taxon>
        <taxon>Arthropoda</taxon>
        <taxon>Hexapoda</taxon>
        <taxon>Insecta</taxon>
        <taxon>Pterygota</taxon>
        <taxon>Neoptera</taxon>
        <taxon>Endopterygota</taxon>
        <taxon>Lepidoptera</taxon>
        <taxon>Glossata</taxon>
        <taxon>Ditrysia</taxon>
        <taxon>Yponomeutoidea</taxon>
        <taxon>Plutellidae</taxon>
        <taxon>Plutella</taxon>
    </lineage>
</organism>
<dbReference type="Proteomes" id="UP000653454">
    <property type="component" value="Unassembled WGS sequence"/>
</dbReference>
<evidence type="ECO:0000313" key="1">
    <source>
        <dbReference type="EMBL" id="CAG9138028.1"/>
    </source>
</evidence>
<gene>
    <name evidence="1" type="ORF">PLXY2_LOCUS16285</name>
</gene>
<sequence>MQPVARYDRGTVVLPLTEPGFINGHDVHVIAEHSGNKLVMTVFWHISRTPPGIAAGHLRVHQSSIPWHISRAPPGISVGHLLAYQSGTSWHISREQERTAALHAYQQSVEQVSTINGSSSRANLPPQQQQIKRRLETLEKYWIEFQNNDQKLRQYEIGEHEYFAQDYLNNAEKMYNDVKEYIQSFIRANYTKPSSPLQKPKFQWPQVPVSTEMGAIPKTPSNQQSTSGNLEYLLRKQRSNFKFAVSHAQRCGVRVFDYDRKQCRK</sequence>
<comment type="caution">
    <text evidence="1">The sequence shown here is derived from an EMBL/GenBank/DDBJ whole genome shotgun (WGS) entry which is preliminary data.</text>
</comment>
<dbReference type="EMBL" id="CAJHNJ030000483">
    <property type="protein sequence ID" value="CAG9138028.1"/>
    <property type="molecule type" value="Genomic_DNA"/>
</dbReference>
<proteinExistence type="predicted"/>
<protein>
    <submittedName>
        <fullName evidence="1">(diamondback moth) hypothetical protein</fullName>
    </submittedName>
</protein>
<reference evidence="1" key="1">
    <citation type="submission" date="2020-11" db="EMBL/GenBank/DDBJ databases">
        <authorList>
            <person name="Whiteford S."/>
        </authorList>
    </citation>
    <scope>NUCLEOTIDE SEQUENCE</scope>
</reference>
<name>A0A8S4GGN3_PLUXY</name>
<dbReference type="AlphaFoldDB" id="A0A8S4GGN3"/>